<dbReference type="Pfam" id="PF20469">
    <property type="entry name" value="OLD-like_TOPRIM"/>
    <property type="match status" value="1"/>
</dbReference>
<evidence type="ECO:0000313" key="3">
    <source>
        <dbReference type="EMBL" id="RGJ20651.1"/>
    </source>
</evidence>
<dbReference type="Pfam" id="PF13304">
    <property type="entry name" value="AAA_21"/>
    <property type="match status" value="1"/>
</dbReference>
<dbReference type="Gene3D" id="3.40.50.300">
    <property type="entry name" value="P-loop containing nucleotide triphosphate hydrolases"/>
    <property type="match status" value="1"/>
</dbReference>
<dbReference type="SUPFAM" id="SSF52540">
    <property type="entry name" value="P-loop containing nucleoside triphosphate hydrolases"/>
    <property type="match status" value="1"/>
</dbReference>
<dbReference type="PANTHER" id="PTHR43581:SF4">
    <property type="entry name" value="ATP_GTP PHOSPHATASE"/>
    <property type="match status" value="1"/>
</dbReference>
<proteinExistence type="predicted"/>
<accession>A0A3E4GLX6</accession>
<organism evidence="3 4">
    <name type="scientific">Coprococcus comes</name>
    <dbReference type="NCBI Taxonomy" id="410072"/>
    <lineage>
        <taxon>Bacteria</taxon>
        <taxon>Bacillati</taxon>
        <taxon>Bacillota</taxon>
        <taxon>Clostridia</taxon>
        <taxon>Lachnospirales</taxon>
        <taxon>Lachnospiraceae</taxon>
        <taxon>Coprococcus</taxon>
    </lineage>
</organism>
<evidence type="ECO:0000313" key="4">
    <source>
        <dbReference type="Proteomes" id="UP000260655"/>
    </source>
</evidence>
<feature type="domain" description="ATPase AAA-type core" evidence="1">
    <location>
        <begin position="13"/>
        <end position="59"/>
    </location>
</feature>
<dbReference type="InterPro" id="IPR051396">
    <property type="entry name" value="Bact_Antivir_Def_Nuclease"/>
</dbReference>
<dbReference type="CDD" id="cd00267">
    <property type="entry name" value="ABC_ATPase"/>
    <property type="match status" value="1"/>
</dbReference>
<name>A0A3E4GLX6_9FIRM</name>
<dbReference type="Proteomes" id="UP000260655">
    <property type="component" value="Unassembled WGS sequence"/>
</dbReference>
<dbReference type="GO" id="GO:0005524">
    <property type="term" value="F:ATP binding"/>
    <property type="evidence" value="ECO:0007669"/>
    <property type="project" value="InterPro"/>
</dbReference>
<dbReference type="EMBL" id="QSOV01000024">
    <property type="protein sequence ID" value="RGJ20651.1"/>
    <property type="molecule type" value="Genomic_DNA"/>
</dbReference>
<evidence type="ECO:0000259" key="2">
    <source>
        <dbReference type="Pfam" id="PF20469"/>
    </source>
</evidence>
<dbReference type="InterPro" id="IPR027417">
    <property type="entry name" value="P-loop_NTPase"/>
</dbReference>
<reference evidence="3 4" key="1">
    <citation type="submission" date="2018-08" db="EMBL/GenBank/DDBJ databases">
        <title>A genome reference for cultivated species of the human gut microbiota.</title>
        <authorList>
            <person name="Zou Y."/>
            <person name="Xue W."/>
            <person name="Luo G."/>
        </authorList>
    </citation>
    <scope>NUCLEOTIDE SEQUENCE [LARGE SCALE GENOMIC DNA]</scope>
    <source>
        <strain evidence="3 4">TM07-19</strain>
    </source>
</reference>
<feature type="domain" description="OLD protein-like TOPRIM" evidence="2">
    <location>
        <begin position="110"/>
        <end position="172"/>
    </location>
</feature>
<dbReference type="AlphaFoldDB" id="A0A3E4GLX6"/>
<evidence type="ECO:0000259" key="1">
    <source>
        <dbReference type="Pfam" id="PF13304"/>
    </source>
</evidence>
<gene>
    <name evidence="3" type="ORF">DXD67_14795</name>
</gene>
<dbReference type="InterPro" id="IPR003959">
    <property type="entry name" value="ATPase_AAA_core"/>
</dbReference>
<protein>
    <submittedName>
        <fullName evidence="3">Uncharacterized protein</fullName>
    </submittedName>
</protein>
<comment type="caution">
    <text evidence="3">The sequence shown here is derived from an EMBL/GenBank/DDBJ whole genome shotgun (WGS) entry which is preliminary data.</text>
</comment>
<dbReference type="GO" id="GO:0016887">
    <property type="term" value="F:ATP hydrolysis activity"/>
    <property type="evidence" value="ECO:0007669"/>
    <property type="project" value="InterPro"/>
</dbReference>
<dbReference type="PANTHER" id="PTHR43581">
    <property type="entry name" value="ATP/GTP PHOSPHATASE"/>
    <property type="match status" value="1"/>
</dbReference>
<sequence length="321" mass="36920">MKSYVSTFLSLKTKENDVLLIDEPEAFLHPPLARQLGELIGEFDENKQIFVSTHSVEILKGILSKNTDINVIRITQPESLKNSIDLVDKGVLQTIIQSPLLRVSRVLEGLFCEKVIVTEAEADELVYQELIEKVFPQSGLYFAHGQNKQTLAEIAEMYKAVGIRYEVITDFDILRVNDEFNKFIKKMSIDESERQRYRGYIGKLRDKIDEEINADGMDADEKKKALKANRDQVYHQEGIRHLNEGELKENIEELLKKMGENHLHILNTGELETLLLPFDIPYTNNKSHWVVSAINKIASLSKKDVEENENIYKFIEEIVLS</sequence>
<dbReference type="InterPro" id="IPR034139">
    <property type="entry name" value="TOPRIM_OLD"/>
</dbReference>